<evidence type="ECO:0000259" key="8">
    <source>
        <dbReference type="PROSITE" id="PS51712"/>
    </source>
</evidence>
<evidence type="ECO:0000256" key="4">
    <source>
        <dbReference type="ARBA" id="ARBA00022737"/>
    </source>
</evidence>
<sequence length="445" mass="50149">MPTLVIIGRPNVGKSTLFNRLIGKKVALVANEPGITRDYRIENFTYSNNIFDLIDTAGIENSSKSKISKLVKISSEKAISKADGILFMVDARKNLTSDDIFLSDLVRKSGKKIILIANKCETMSLAFGSTEFYSLGLGEPLPISSEHNKGMDVLLEKINQLFNDSSINKKQPITREDIVRISILGRPNSGKSTLTNYFLNETRQIVAEEAGITRDSISFPFLWKKVDYEIWDTAGLRKRAKVNDFIERLASKSSLNAVKQSNISILMIDALVGFDRQDANIANFIEDTGHPFVVAVNKWDLVKDKNILKKEIKEKTLSFLPQLGNIPIINISAKSGKGVGQLMIKINDLVKLNNIRVQTNKLNKFLEKTEIYHPHPNQNGREVKLKYITQITTNPPSFLLFSNRPSSVLDSYKRYLINNLRKEFDLEGIPLKINVRSSKNPYTNL</sequence>
<dbReference type="Pfam" id="PF14714">
    <property type="entry name" value="KH_dom-like"/>
    <property type="match status" value="1"/>
</dbReference>
<dbReference type="InterPro" id="IPR032859">
    <property type="entry name" value="KH_dom-like"/>
</dbReference>
<gene>
    <name evidence="9" type="ORF">METZ01_LOCUS28335</name>
</gene>
<dbReference type="InterPro" id="IPR005225">
    <property type="entry name" value="Small_GTP-bd"/>
</dbReference>
<keyword evidence="5" id="KW-0547">Nucleotide-binding</keyword>
<protein>
    <recommendedName>
        <fullName evidence="2">GTPase Der</fullName>
    </recommendedName>
    <alternativeName>
        <fullName evidence="7">GTP-binding protein EngA</fullName>
    </alternativeName>
</protein>
<dbReference type="Gene3D" id="3.30.300.20">
    <property type="match status" value="1"/>
</dbReference>
<keyword evidence="4" id="KW-0677">Repeat</keyword>
<evidence type="ECO:0000313" key="9">
    <source>
        <dbReference type="EMBL" id="SUZ75481.1"/>
    </source>
</evidence>
<keyword evidence="3" id="KW-0690">Ribosome biogenesis</keyword>
<accession>A0A381Q836</accession>
<dbReference type="EMBL" id="UINC01001247">
    <property type="protein sequence ID" value="SUZ75481.1"/>
    <property type="molecule type" value="Genomic_DNA"/>
</dbReference>
<dbReference type="NCBIfam" id="TIGR00231">
    <property type="entry name" value="small_GTP"/>
    <property type="match status" value="2"/>
</dbReference>
<dbReference type="InterPro" id="IPR015946">
    <property type="entry name" value="KH_dom-like_a/b"/>
</dbReference>
<dbReference type="PRINTS" id="PR00449">
    <property type="entry name" value="RASTRNSFRMNG"/>
</dbReference>
<comment type="similarity">
    <text evidence="1">Belongs to the TRAFAC class TrmE-Era-EngA-EngB-Septin-like GTPase superfamily. EngA (Der) GTPase family.</text>
</comment>
<dbReference type="PANTHER" id="PTHR43834">
    <property type="entry name" value="GTPASE DER"/>
    <property type="match status" value="1"/>
</dbReference>
<dbReference type="InterPro" id="IPR031166">
    <property type="entry name" value="G_ENGA"/>
</dbReference>
<evidence type="ECO:0000256" key="6">
    <source>
        <dbReference type="ARBA" id="ARBA00023134"/>
    </source>
</evidence>
<feature type="domain" description="EngA-type G" evidence="8">
    <location>
        <begin position="2"/>
        <end position="166"/>
    </location>
</feature>
<dbReference type="Gene3D" id="3.40.50.300">
    <property type="entry name" value="P-loop containing nucleotide triphosphate hydrolases"/>
    <property type="match status" value="2"/>
</dbReference>
<dbReference type="GO" id="GO:0042254">
    <property type="term" value="P:ribosome biogenesis"/>
    <property type="evidence" value="ECO:0007669"/>
    <property type="project" value="UniProtKB-KW"/>
</dbReference>
<dbReference type="InterPro" id="IPR016484">
    <property type="entry name" value="GTPase_Der"/>
</dbReference>
<dbReference type="Pfam" id="PF01926">
    <property type="entry name" value="MMR_HSR1"/>
    <property type="match status" value="2"/>
</dbReference>
<evidence type="ECO:0000256" key="3">
    <source>
        <dbReference type="ARBA" id="ARBA00022517"/>
    </source>
</evidence>
<dbReference type="PANTHER" id="PTHR43834:SF6">
    <property type="entry name" value="GTPASE DER"/>
    <property type="match status" value="1"/>
</dbReference>
<dbReference type="InterPro" id="IPR006073">
    <property type="entry name" value="GTP-bd"/>
</dbReference>
<evidence type="ECO:0000256" key="2">
    <source>
        <dbReference type="ARBA" id="ARBA00020953"/>
    </source>
</evidence>
<dbReference type="HAMAP" id="MF_00195">
    <property type="entry name" value="GTPase_Der"/>
    <property type="match status" value="1"/>
</dbReference>
<reference evidence="9" key="1">
    <citation type="submission" date="2018-05" db="EMBL/GenBank/DDBJ databases">
        <authorList>
            <person name="Lanie J.A."/>
            <person name="Ng W.-L."/>
            <person name="Kazmierczak K.M."/>
            <person name="Andrzejewski T.M."/>
            <person name="Davidsen T.M."/>
            <person name="Wayne K.J."/>
            <person name="Tettelin H."/>
            <person name="Glass J.I."/>
            <person name="Rusch D."/>
            <person name="Podicherti R."/>
            <person name="Tsui H.-C.T."/>
            <person name="Winkler M.E."/>
        </authorList>
    </citation>
    <scope>NUCLEOTIDE SEQUENCE</scope>
</reference>
<dbReference type="SUPFAM" id="SSF52540">
    <property type="entry name" value="P-loop containing nucleoside triphosphate hydrolases"/>
    <property type="match status" value="2"/>
</dbReference>
<proteinExistence type="inferred from homology"/>
<dbReference type="AlphaFoldDB" id="A0A381Q836"/>
<dbReference type="PIRSF" id="PIRSF006485">
    <property type="entry name" value="GTP-binding_EngA"/>
    <property type="match status" value="1"/>
</dbReference>
<dbReference type="CDD" id="cd01895">
    <property type="entry name" value="EngA2"/>
    <property type="match status" value="1"/>
</dbReference>
<evidence type="ECO:0000256" key="1">
    <source>
        <dbReference type="ARBA" id="ARBA00008279"/>
    </source>
</evidence>
<dbReference type="CDD" id="cd01894">
    <property type="entry name" value="EngA1"/>
    <property type="match status" value="1"/>
</dbReference>
<organism evidence="9">
    <name type="scientific">marine metagenome</name>
    <dbReference type="NCBI Taxonomy" id="408172"/>
    <lineage>
        <taxon>unclassified sequences</taxon>
        <taxon>metagenomes</taxon>
        <taxon>ecological metagenomes</taxon>
    </lineage>
</organism>
<dbReference type="PROSITE" id="PS51712">
    <property type="entry name" value="G_ENGA"/>
    <property type="match status" value="1"/>
</dbReference>
<name>A0A381Q836_9ZZZZ</name>
<dbReference type="GO" id="GO:0005525">
    <property type="term" value="F:GTP binding"/>
    <property type="evidence" value="ECO:0007669"/>
    <property type="project" value="UniProtKB-KW"/>
</dbReference>
<dbReference type="FunFam" id="3.30.300.20:FF:000004">
    <property type="entry name" value="GTPase Der"/>
    <property type="match status" value="1"/>
</dbReference>
<keyword evidence="6" id="KW-0342">GTP-binding</keyword>
<evidence type="ECO:0000256" key="7">
    <source>
        <dbReference type="ARBA" id="ARBA00032345"/>
    </source>
</evidence>
<evidence type="ECO:0000256" key="5">
    <source>
        <dbReference type="ARBA" id="ARBA00022741"/>
    </source>
</evidence>
<dbReference type="NCBIfam" id="TIGR03594">
    <property type="entry name" value="GTPase_EngA"/>
    <property type="match status" value="1"/>
</dbReference>
<dbReference type="InterPro" id="IPR027417">
    <property type="entry name" value="P-loop_NTPase"/>
</dbReference>